<dbReference type="PROSITE" id="PS00758">
    <property type="entry name" value="ARGE_DAPE_CPG2_1"/>
    <property type="match status" value="1"/>
</dbReference>
<evidence type="ECO:0000256" key="5">
    <source>
        <dbReference type="ARBA" id="ARBA00022801"/>
    </source>
</evidence>
<keyword evidence="4" id="KW-0479">Metal-binding</keyword>
<gene>
    <name evidence="9" type="ORF">ABOM_009241</name>
</gene>
<dbReference type="EMBL" id="LYCR01000103">
    <property type="protein sequence ID" value="OGM41794.1"/>
    <property type="molecule type" value="Genomic_DNA"/>
</dbReference>
<keyword evidence="3" id="KW-0645">Protease</keyword>
<keyword evidence="6" id="KW-0862">Zinc</keyword>
<feature type="domain" description="Peptidase M20 dimerisation" evidence="8">
    <location>
        <begin position="226"/>
        <end position="332"/>
    </location>
</feature>
<reference evidence="9 10" key="1">
    <citation type="journal article" date="2016" name="Genome Biol. Evol.">
        <title>Draft genome sequence of an aflatoxigenic Aspergillus species, A. bombycis.</title>
        <authorList>
            <person name="Moore G.G."/>
            <person name="Mack B.M."/>
            <person name="Beltz S.B."/>
            <person name="Gilbert M.K."/>
        </authorList>
    </citation>
    <scope>NUCLEOTIDE SEQUENCE [LARGE SCALE GENOMIC DNA]</scope>
    <source>
        <strain evidence="10">NRRL 26010</strain>
    </source>
</reference>
<comment type="cofactor">
    <cofactor evidence="1">
        <name>Zn(2+)</name>
        <dbReference type="ChEBI" id="CHEBI:29105"/>
    </cofactor>
</comment>
<dbReference type="SUPFAM" id="SSF55031">
    <property type="entry name" value="Bacterial exopeptidase dimerisation domain"/>
    <property type="match status" value="1"/>
</dbReference>
<dbReference type="Proteomes" id="UP000179179">
    <property type="component" value="Unassembled WGS sequence"/>
</dbReference>
<keyword evidence="7" id="KW-0732">Signal</keyword>
<evidence type="ECO:0000256" key="4">
    <source>
        <dbReference type="ARBA" id="ARBA00022723"/>
    </source>
</evidence>
<evidence type="ECO:0000313" key="9">
    <source>
        <dbReference type="EMBL" id="OGM41794.1"/>
    </source>
</evidence>
<dbReference type="RefSeq" id="XP_022385511.1">
    <property type="nucleotide sequence ID" value="XM_022536369.1"/>
</dbReference>
<dbReference type="CDD" id="cd05652">
    <property type="entry name" value="M20_ArgE_DapE-like_fungal"/>
    <property type="match status" value="1"/>
</dbReference>
<dbReference type="InterPro" id="IPR011650">
    <property type="entry name" value="Peptidase_M20_dimer"/>
</dbReference>
<organism evidence="9 10">
    <name type="scientific">Aspergillus bombycis</name>
    <dbReference type="NCBI Taxonomy" id="109264"/>
    <lineage>
        <taxon>Eukaryota</taxon>
        <taxon>Fungi</taxon>
        <taxon>Dikarya</taxon>
        <taxon>Ascomycota</taxon>
        <taxon>Pezizomycotina</taxon>
        <taxon>Eurotiomycetes</taxon>
        <taxon>Eurotiomycetidae</taxon>
        <taxon>Eurotiales</taxon>
        <taxon>Aspergillaceae</taxon>
        <taxon>Aspergillus</taxon>
    </lineage>
</organism>
<evidence type="ECO:0000256" key="6">
    <source>
        <dbReference type="ARBA" id="ARBA00022833"/>
    </source>
</evidence>
<dbReference type="PANTHER" id="PTHR43808">
    <property type="entry name" value="ACETYLORNITHINE DEACETYLASE"/>
    <property type="match status" value="1"/>
</dbReference>
<keyword evidence="5" id="KW-0378">Hydrolase</keyword>
<dbReference type="Pfam" id="PF07687">
    <property type="entry name" value="M20_dimer"/>
    <property type="match status" value="1"/>
</dbReference>
<dbReference type="Gene3D" id="3.40.630.10">
    <property type="entry name" value="Zn peptidases"/>
    <property type="match status" value="1"/>
</dbReference>
<evidence type="ECO:0000259" key="8">
    <source>
        <dbReference type="Pfam" id="PF07687"/>
    </source>
</evidence>
<dbReference type="PANTHER" id="PTHR43808:SF8">
    <property type="entry name" value="PEPTIDASE M20 DIMERISATION DOMAIN-CONTAINING PROTEIN"/>
    <property type="match status" value="1"/>
</dbReference>
<evidence type="ECO:0000256" key="2">
    <source>
        <dbReference type="ARBA" id="ARBA00006247"/>
    </source>
</evidence>
<evidence type="ECO:0000313" key="10">
    <source>
        <dbReference type="Proteomes" id="UP000179179"/>
    </source>
</evidence>
<name>A0A1F7ZQR1_9EURO</name>
<dbReference type="Gene3D" id="3.30.70.360">
    <property type="match status" value="1"/>
</dbReference>
<dbReference type="InterPro" id="IPR001261">
    <property type="entry name" value="ArgE/DapE_CS"/>
</dbReference>
<dbReference type="AlphaFoldDB" id="A0A1F7ZQR1"/>
<dbReference type="InterPro" id="IPR036264">
    <property type="entry name" value="Bact_exopeptidase_dim_dom"/>
</dbReference>
<accession>A0A1F7ZQR1</accession>
<keyword evidence="10" id="KW-1185">Reference proteome</keyword>
<proteinExistence type="inferred from homology"/>
<dbReference type="InterPro" id="IPR050072">
    <property type="entry name" value="Peptidase_M20A"/>
</dbReference>
<dbReference type="GO" id="GO:0046872">
    <property type="term" value="F:metal ion binding"/>
    <property type="evidence" value="ECO:0007669"/>
    <property type="project" value="UniProtKB-KW"/>
</dbReference>
<dbReference type="GO" id="GO:0006508">
    <property type="term" value="P:proteolysis"/>
    <property type="evidence" value="ECO:0007669"/>
    <property type="project" value="UniProtKB-KW"/>
</dbReference>
<evidence type="ECO:0000256" key="3">
    <source>
        <dbReference type="ARBA" id="ARBA00022670"/>
    </source>
</evidence>
<comment type="caution">
    <text evidence="9">The sequence shown here is derived from an EMBL/GenBank/DDBJ whole genome shotgun (WGS) entry which is preliminary data.</text>
</comment>
<dbReference type="SUPFAM" id="SSF53187">
    <property type="entry name" value="Zn-dependent exopeptidases"/>
    <property type="match status" value="1"/>
</dbReference>
<dbReference type="OrthoDB" id="3064516at2759"/>
<feature type="signal peptide" evidence="7">
    <location>
        <begin position="1"/>
        <end position="23"/>
    </location>
</feature>
<evidence type="ECO:0000256" key="1">
    <source>
        <dbReference type="ARBA" id="ARBA00001947"/>
    </source>
</evidence>
<protein>
    <submittedName>
        <fullName evidence="9">Peptidase</fullName>
    </submittedName>
</protein>
<dbReference type="STRING" id="109264.A0A1F7ZQR1"/>
<dbReference type="GO" id="GO:0008233">
    <property type="term" value="F:peptidase activity"/>
    <property type="evidence" value="ECO:0007669"/>
    <property type="project" value="UniProtKB-KW"/>
</dbReference>
<feature type="chain" id="PRO_5009534040" evidence="7">
    <location>
        <begin position="24"/>
        <end position="432"/>
    </location>
</feature>
<comment type="similarity">
    <text evidence="2">Belongs to the peptidase M20A family.</text>
</comment>
<dbReference type="PROSITE" id="PS00759">
    <property type="entry name" value="ARGE_DAPE_CPG2_2"/>
    <property type="match status" value="1"/>
</dbReference>
<sequence length="432" mass="45976">MKSIYSLLLSAALTAASPHPAFPQSPLGVATTSSPSTGTFNSAEEVINASPFLSFHRDIVQIESISSNEHNVGEFIADFLRARNFTVIKQLVTSSSQTENQERFNIFAYPPSTTPEILITSHIDTVPPFIPYSLDTDSTTDNDPSTIRISGRGSVDAKGSVAAQVFAALDILEQNPSAPLGLLFVVGEETGGDGMRAFSESSLNPAPSAFHTVIFGEPTDLALVSGHKGMLGFEIVAKGHAAHSGYPWLGRSAISAVLPALSRVDQLGNIPADKGGLPSSPKYGNTTVNIGRVDAGVAANVVPATARADVAVRLAAGTPDEARDIVRRAVRDATDGNPDVYAEFSTRNEGYPPQDLDTDVEGFNITTVNYGTDVPNLQIHEREDGPVRRYLYGPGSIHVAHGDNEAITVGDLQEAVRGYRRLIEAALQRREA</sequence>
<dbReference type="GeneID" id="34452631"/>
<evidence type="ECO:0000256" key="7">
    <source>
        <dbReference type="SAM" id="SignalP"/>
    </source>
</evidence>